<accession>A0AC61QQT4</accession>
<gene>
    <name evidence="1" type="ORF">E5358_06960</name>
</gene>
<evidence type="ECO:0000313" key="1">
    <source>
        <dbReference type="EMBL" id="TGX82502.1"/>
    </source>
</evidence>
<proteinExistence type="predicted"/>
<comment type="caution">
    <text evidence="1">The sequence shown here is derived from an EMBL/GenBank/DDBJ whole genome shotgun (WGS) entry which is preliminary data.</text>
</comment>
<dbReference type="EMBL" id="SRZC01000009">
    <property type="protein sequence ID" value="TGX82502.1"/>
    <property type="molecule type" value="Genomic_DNA"/>
</dbReference>
<name>A0AC61QQT4_9BACT</name>
<evidence type="ECO:0000313" key="2">
    <source>
        <dbReference type="Proteomes" id="UP000308886"/>
    </source>
</evidence>
<dbReference type="Proteomes" id="UP000308886">
    <property type="component" value="Unassembled WGS sequence"/>
</dbReference>
<sequence length="664" mass="75127">MKIKKLYIAAGLACSLGFTSCELDEYNPSAGNNTIENFNTWEGLATYCYSSLSQELFRAYDFLSVAEGGSDMWLCSGASPLYAPEPMYYEGLTTSTNGTKKVFNQAYATIAHCNTVINHAESVTGASEAEKAQVVAEAKTLRAYFYLTLVTYYGPVTLTKTEVGDIDNNPVRSTVDEIYRAIEQDLKDAAHVLGTQPRNGQYARVTKKTAQGLLCRAYAQWAGEAKAAGNAAREKELWTAAKDAAEEMINNRSKYDWFMYPTVDDLWAQANNRNNKEALFIASGVNMTDPNAGGYYQKQNLFKYTMCEPGSSKSCNDLFPFEGKQNYYLGRTNEHVFAPSKYTMDVFDPSWDRRYENTFMTAFSAFSMVDCGWVDYRTYAKKIDQALIDKYGMGQKYLNTYLLPLVDMDVVTGGASNQYVFNGFWPKGMKPADYKTTQRIKDVKNLYVIDYPVAADDNRFLIVLSKEYKTKEQKQESPYFTVNIDDLYGGEFSTEYKSTAFDGTNSNTLFPSLIKFNWAYDGAWGKGLDQKSGDIMIMRMAEVYLIAAEAWQQLGDGSKAAPYLNILRNRAARPGTTAPQITDASEDDIFDEYAREMAGEYTRRALLKRHRAFETRLPKYNKRAAKFFKDYMYNMPIAQDFLDRIFNKEQYGDNGYGTTPSKGY</sequence>
<reference evidence="1" key="1">
    <citation type="submission" date="2019-04" db="EMBL/GenBank/DDBJ databases">
        <title>Microbes associate with the intestines of laboratory mice.</title>
        <authorList>
            <person name="Navarre W."/>
            <person name="Wong E."/>
            <person name="Huang K."/>
            <person name="Tropini C."/>
            <person name="Ng K."/>
            <person name="Yu B."/>
        </authorList>
    </citation>
    <scope>NUCLEOTIDE SEQUENCE</scope>
    <source>
        <strain evidence="1">NM73_A23</strain>
    </source>
</reference>
<organism evidence="1 2">
    <name type="scientific">Palleniella muris</name>
    <dbReference type="NCBI Taxonomy" id="3038145"/>
    <lineage>
        <taxon>Bacteria</taxon>
        <taxon>Pseudomonadati</taxon>
        <taxon>Bacteroidota</taxon>
        <taxon>Bacteroidia</taxon>
        <taxon>Bacteroidales</taxon>
        <taxon>Prevotellaceae</taxon>
        <taxon>Palleniella</taxon>
    </lineage>
</organism>
<keyword evidence="2" id="KW-1185">Reference proteome</keyword>
<protein>
    <submittedName>
        <fullName evidence="1">RagB/SusD family nutrient uptake outer membrane protein</fullName>
    </submittedName>
</protein>